<evidence type="ECO:0000313" key="5">
    <source>
        <dbReference type="Proteomes" id="UP000472335"/>
    </source>
</evidence>
<evidence type="ECO:0000313" key="4">
    <source>
        <dbReference type="EMBL" id="NGO08886.1"/>
    </source>
</evidence>
<evidence type="ECO:0000256" key="1">
    <source>
        <dbReference type="PROSITE-ProRule" id="PRU00703"/>
    </source>
</evidence>
<dbReference type="GO" id="GO:0004792">
    <property type="term" value="F:thiosulfate-cyanide sulfurtransferase activity"/>
    <property type="evidence" value="ECO:0007669"/>
    <property type="project" value="InterPro"/>
</dbReference>
<proteinExistence type="predicted"/>
<dbReference type="InterPro" id="IPR050229">
    <property type="entry name" value="GlpE_sulfurtransferase"/>
</dbReference>
<gene>
    <name evidence="4" type="ORF">G5C60_15065</name>
</gene>
<dbReference type="Pfam" id="PF00581">
    <property type="entry name" value="Rhodanese"/>
    <property type="match status" value="1"/>
</dbReference>
<keyword evidence="1" id="KW-0129">CBS domain</keyword>
<reference evidence="4 5" key="1">
    <citation type="submission" date="2020-02" db="EMBL/GenBank/DDBJ databases">
        <title>Whole-genome analyses of novel actinobacteria.</title>
        <authorList>
            <person name="Sahin N."/>
            <person name="Gencbay T."/>
        </authorList>
    </citation>
    <scope>NUCLEOTIDE SEQUENCE [LARGE SCALE GENOMIC DNA]</scope>
    <source>
        <strain evidence="4 5">HC44</strain>
    </source>
</reference>
<keyword evidence="5" id="KW-1185">Reference proteome</keyword>
<dbReference type="SUPFAM" id="SSF52821">
    <property type="entry name" value="Rhodanese/Cell cycle control phosphatase"/>
    <property type="match status" value="1"/>
</dbReference>
<dbReference type="RefSeq" id="WP_165259265.1">
    <property type="nucleotide sequence ID" value="NZ_JAAKZY010000039.1"/>
</dbReference>
<dbReference type="SUPFAM" id="SSF54631">
    <property type="entry name" value="CBS-domain pair"/>
    <property type="match status" value="1"/>
</dbReference>
<dbReference type="PROSITE" id="PS51371">
    <property type="entry name" value="CBS"/>
    <property type="match status" value="1"/>
</dbReference>
<dbReference type="PROSITE" id="PS50206">
    <property type="entry name" value="RHODANESE_3"/>
    <property type="match status" value="1"/>
</dbReference>
<organism evidence="4 5">
    <name type="scientific">Streptomyces scabichelini</name>
    <dbReference type="NCBI Taxonomy" id="2711217"/>
    <lineage>
        <taxon>Bacteria</taxon>
        <taxon>Bacillati</taxon>
        <taxon>Actinomycetota</taxon>
        <taxon>Actinomycetes</taxon>
        <taxon>Kitasatosporales</taxon>
        <taxon>Streptomycetaceae</taxon>
        <taxon>Streptomyces</taxon>
    </lineage>
</organism>
<dbReference type="PANTHER" id="PTHR43031">
    <property type="entry name" value="FAD-DEPENDENT OXIDOREDUCTASE"/>
    <property type="match status" value="1"/>
</dbReference>
<sequence>MATQLFDRQEVRRLVEQEQAALVEVLPREPYEQAHLPGALHIPLRDLEQRAPERLDGGLPVIVYCADHLCDMSPRAAVQLERLGFRRVYDYVPGKADWLAAGMPREGTSAHRTRAADAADPDAPTCTADEPVHDVLAALDGAGRRVGVVVGDDQVVVGLLAHEDAASHIDGLVEDAMRPGPTTVRADQPLGPLKERMEDSGAVALPVTDPEGRLIGLLEREHIDRAGDGR</sequence>
<dbReference type="PANTHER" id="PTHR43031:SF7">
    <property type="entry name" value="NITRIC OXIDE REDUCTASE FLRD-NAD(+) REDUCTASE"/>
    <property type="match status" value="1"/>
</dbReference>
<feature type="domain" description="Rhodanese" evidence="2">
    <location>
        <begin position="16"/>
        <end position="107"/>
    </location>
</feature>
<dbReference type="InterPro" id="IPR001307">
    <property type="entry name" value="Thiosulphate_STrfase_CS"/>
</dbReference>
<evidence type="ECO:0000259" key="2">
    <source>
        <dbReference type="PROSITE" id="PS50206"/>
    </source>
</evidence>
<dbReference type="InterPro" id="IPR000644">
    <property type="entry name" value="CBS_dom"/>
</dbReference>
<evidence type="ECO:0000259" key="3">
    <source>
        <dbReference type="PROSITE" id="PS51371"/>
    </source>
</evidence>
<name>A0A6G4V4E9_9ACTN</name>
<dbReference type="InterPro" id="IPR046342">
    <property type="entry name" value="CBS_dom_sf"/>
</dbReference>
<dbReference type="Pfam" id="PF00571">
    <property type="entry name" value="CBS"/>
    <property type="match status" value="2"/>
</dbReference>
<dbReference type="InterPro" id="IPR036873">
    <property type="entry name" value="Rhodanese-like_dom_sf"/>
</dbReference>
<dbReference type="SMART" id="SM00450">
    <property type="entry name" value="RHOD"/>
    <property type="match status" value="1"/>
</dbReference>
<protein>
    <submittedName>
        <fullName evidence="4">CBS domain-containing protein</fullName>
    </submittedName>
</protein>
<dbReference type="Gene3D" id="3.10.580.10">
    <property type="entry name" value="CBS-domain"/>
    <property type="match status" value="1"/>
</dbReference>
<dbReference type="InterPro" id="IPR001763">
    <property type="entry name" value="Rhodanese-like_dom"/>
</dbReference>
<dbReference type="EMBL" id="JAAKZY010000039">
    <property type="protein sequence ID" value="NGO08886.1"/>
    <property type="molecule type" value="Genomic_DNA"/>
</dbReference>
<dbReference type="Gene3D" id="3.40.250.10">
    <property type="entry name" value="Rhodanese-like domain"/>
    <property type="match status" value="1"/>
</dbReference>
<comment type="caution">
    <text evidence="4">The sequence shown here is derived from an EMBL/GenBank/DDBJ whole genome shotgun (WGS) entry which is preliminary data.</text>
</comment>
<dbReference type="SMART" id="SM00116">
    <property type="entry name" value="CBS"/>
    <property type="match status" value="2"/>
</dbReference>
<feature type="domain" description="CBS" evidence="3">
    <location>
        <begin position="177"/>
        <end position="230"/>
    </location>
</feature>
<dbReference type="PROSITE" id="PS00380">
    <property type="entry name" value="RHODANESE_1"/>
    <property type="match status" value="1"/>
</dbReference>
<dbReference type="CDD" id="cd00158">
    <property type="entry name" value="RHOD"/>
    <property type="match status" value="1"/>
</dbReference>
<dbReference type="Proteomes" id="UP000472335">
    <property type="component" value="Unassembled WGS sequence"/>
</dbReference>
<accession>A0A6G4V4E9</accession>
<dbReference type="AlphaFoldDB" id="A0A6G4V4E9"/>